<proteinExistence type="predicted"/>
<keyword evidence="3" id="KW-1185">Reference proteome</keyword>
<evidence type="ECO:0000313" key="3">
    <source>
        <dbReference type="Proteomes" id="UP000283383"/>
    </source>
</evidence>
<comment type="caution">
    <text evidence="2">The sequence shown here is derived from an EMBL/GenBank/DDBJ whole genome shotgun (WGS) entry which is preliminary data.</text>
</comment>
<dbReference type="EMBL" id="MCBQ01002994">
    <property type="protein sequence ID" value="RKF81938.1"/>
    <property type="molecule type" value="Genomic_DNA"/>
</dbReference>
<gene>
    <name evidence="2" type="ORF">GcM3_029025</name>
</gene>
<name>A0A420J586_9PEZI</name>
<dbReference type="AlphaFoldDB" id="A0A420J586"/>
<accession>A0A420J586</accession>
<feature type="compositionally biased region" description="Polar residues" evidence="1">
    <location>
        <begin position="48"/>
        <end position="59"/>
    </location>
</feature>
<feature type="region of interest" description="Disordered" evidence="1">
    <location>
        <begin position="1"/>
        <end position="78"/>
    </location>
</feature>
<evidence type="ECO:0000313" key="2">
    <source>
        <dbReference type="EMBL" id="RKF81938.1"/>
    </source>
</evidence>
<reference evidence="2 3" key="1">
    <citation type="journal article" date="2018" name="BMC Genomics">
        <title>Comparative genome analyses reveal sequence features reflecting distinct modes of host-adaptation between dicot and monocot powdery mildew.</title>
        <authorList>
            <person name="Wu Y."/>
            <person name="Ma X."/>
            <person name="Pan Z."/>
            <person name="Kale S.D."/>
            <person name="Song Y."/>
            <person name="King H."/>
            <person name="Zhang Q."/>
            <person name="Presley C."/>
            <person name="Deng X."/>
            <person name="Wei C.I."/>
            <person name="Xiao S."/>
        </authorList>
    </citation>
    <scope>NUCLEOTIDE SEQUENCE [LARGE SCALE GENOMIC DNA]</scope>
    <source>
        <strain evidence="2">UMSG3</strain>
    </source>
</reference>
<feature type="non-terminal residue" evidence="2">
    <location>
        <position position="112"/>
    </location>
</feature>
<dbReference type="Proteomes" id="UP000283383">
    <property type="component" value="Unassembled WGS sequence"/>
</dbReference>
<protein>
    <submittedName>
        <fullName evidence="2">Putative virulence effector</fullName>
    </submittedName>
</protein>
<feature type="compositionally biased region" description="Polar residues" evidence="1">
    <location>
        <begin position="67"/>
        <end position="78"/>
    </location>
</feature>
<evidence type="ECO:0000256" key="1">
    <source>
        <dbReference type="SAM" id="MobiDB-lite"/>
    </source>
</evidence>
<sequence length="112" mass="12379">MASVDGDVDMSPPATPTRAPLSPTPFPTIPSQRSRTIRFTDLEPVQPLSLNKEQLTSTEDPFETSDEIPSSQPDLNLSRATDEAIKEARKTANDRETVAKYYSRALDQATAW</sequence>
<organism evidence="2 3">
    <name type="scientific">Golovinomyces cichoracearum</name>
    <dbReference type="NCBI Taxonomy" id="62708"/>
    <lineage>
        <taxon>Eukaryota</taxon>
        <taxon>Fungi</taxon>
        <taxon>Dikarya</taxon>
        <taxon>Ascomycota</taxon>
        <taxon>Pezizomycotina</taxon>
        <taxon>Leotiomycetes</taxon>
        <taxon>Erysiphales</taxon>
        <taxon>Erysiphaceae</taxon>
        <taxon>Golovinomyces</taxon>
    </lineage>
</organism>